<gene>
    <name evidence="2" type="ORF">EHS15_11080</name>
</gene>
<name>A0A4R9LXC2_9LEPT</name>
<dbReference type="InterPro" id="IPR029062">
    <property type="entry name" value="Class_I_gatase-like"/>
</dbReference>
<dbReference type="Pfam" id="PF01965">
    <property type="entry name" value="DJ-1_PfpI"/>
    <property type="match status" value="1"/>
</dbReference>
<dbReference type="Proteomes" id="UP000298058">
    <property type="component" value="Unassembled WGS sequence"/>
</dbReference>
<dbReference type="InterPro" id="IPR052158">
    <property type="entry name" value="INH-QAR"/>
</dbReference>
<dbReference type="Gene3D" id="3.40.50.880">
    <property type="match status" value="1"/>
</dbReference>
<feature type="domain" description="DJ-1/PfpI" evidence="1">
    <location>
        <begin position="54"/>
        <end position="212"/>
    </location>
</feature>
<evidence type="ECO:0000259" key="1">
    <source>
        <dbReference type="Pfam" id="PF01965"/>
    </source>
</evidence>
<protein>
    <recommendedName>
        <fullName evidence="1">DJ-1/PfpI domain-containing protein</fullName>
    </recommendedName>
</protein>
<proteinExistence type="predicted"/>
<organism evidence="2 3">
    <name type="scientific">Leptospira idonii</name>
    <dbReference type="NCBI Taxonomy" id="1193500"/>
    <lineage>
        <taxon>Bacteria</taxon>
        <taxon>Pseudomonadati</taxon>
        <taxon>Spirochaetota</taxon>
        <taxon>Spirochaetia</taxon>
        <taxon>Leptospirales</taxon>
        <taxon>Leptospiraceae</taxon>
        <taxon>Leptospira</taxon>
    </lineage>
</organism>
<dbReference type="PANTHER" id="PTHR43130">
    <property type="entry name" value="ARAC-FAMILY TRANSCRIPTIONAL REGULATOR"/>
    <property type="match status" value="1"/>
</dbReference>
<dbReference type="SUPFAM" id="SSF52317">
    <property type="entry name" value="Class I glutamine amidotransferase-like"/>
    <property type="match status" value="1"/>
</dbReference>
<dbReference type="InterPro" id="IPR002818">
    <property type="entry name" value="DJ-1/PfpI"/>
</dbReference>
<accession>A0A4R9LXC2</accession>
<dbReference type="AlphaFoldDB" id="A0A4R9LXC2"/>
<dbReference type="PANTHER" id="PTHR43130:SF3">
    <property type="entry name" value="HTH-TYPE TRANSCRIPTIONAL REGULATOR RV1931C"/>
    <property type="match status" value="1"/>
</dbReference>
<evidence type="ECO:0000313" key="2">
    <source>
        <dbReference type="EMBL" id="TGN18953.1"/>
    </source>
</evidence>
<dbReference type="OrthoDB" id="6382410at2"/>
<reference evidence="2" key="1">
    <citation type="journal article" date="2019" name="PLoS Negl. Trop. Dis.">
        <title>Revisiting the worldwide diversity of Leptospira species in the environment.</title>
        <authorList>
            <person name="Vincent A.T."/>
            <person name="Schiettekatte O."/>
            <person name="Bourhy P."/>
            <person name="Veyrier F.J."/>
            <person name="Picardeau M."/>
        </authorList>
    </citation>
    <scope>NUCLEOTIDE SEQUENCE [LARGE SCALE GENOMIC DNA]</scope>
    <source>
        <strain evidence="2">201300427</strain>
    </source>
</reference>
<comment type="caution">
    <text evidence="2">The sequence shown here is derived from an EMBL/GenBank/DDBJ whole genome shotgun (WGS) entry which is preliminary data.</text>
</comment>
<keyword evidence="3" id="KW-1185">Reference proteome</keyword>
<dbReference type="EMBL" id="RQHW01000042">
    <property type="protein sequence ID" value="TGN18953.1"/>
    <property type="molecule type" value="Genomic_DNA"/>
</dbReference>
<evidence type="ECO:0000313" key="3">
    <source>
        <dbReference type="Proteomes" id="UP000298058"/>
    </source>
</evidence>
<sequence length="372" mass="42130">MQTSRVIVKLLYLLLLSVFIIDCAQLDEFQKTEEPPASISHRYSPNPTSKRKKAILIADEKGTEITDLLIPFYLLSATGQIDVQIASQTGKPVSVWKGIFLQPHLSLQDLSLKPDIIILPAVFHETDPLILNFIKSNTDKQFLSICEGAKIIGESKQFSKYQITTHASSRADLEKKYPDLDWKKDLKFTKDRNLISSAGVSSAVEATLILIEQTLGAEAKNKVLKKIKYPYPEIRKNHNSEAVGFWDSLKIASKLAFDGNPKIGVEIYEGMNEFVLAAYLDSFARTFPSRIETFGPPMIRSEYGLYLYPTQTTNDYSLVFCRDVCQSYSFPEEIRFRQRSDDYPFLVTLQEVESLYGKGMRGIVKKLLDEGP</sequence>